<dbReference type="AlphaFoldDB" id="A0A081PC38"/>
<reference evidence="1 2" key="1">
    <citation type="journal article" date="1992" name="Int. J. Syst. Bacteriol.">
        <title>Sphingobacterium antarcticus sp. nov. a Psychrotrophic Bacterium from the Soils of Schirmacher Oasis, Antarctica.</title>
        <authorList>
            <person name="Shivaji S."/>
            <person name="Ray M.K."/>
            <person name="Rao N.S."/>
            <person name="Saiserr L."/>
            <person name="Jagannadham M.V."/>
            <person name="Kumar G.S."/>
            <person name="Reddy G."/>
            <person name="Bhargava P.M."/>
        </authorList>
    </citation>
    <scope>NUCLEOTIDE SEQUENCE [LARGE SCALE GENOMIC DNA]</scope>
    <source>
        <strain evidence="1 2">4BY</strain>
    </source>
</reference>
<proteinExistence type="predicted"/>
<dbReference type="PROSITE" id="PS51257">
    <property type="entry name" value="PROKAR_LIPOPROTEIN"/>
    <property type="match status" value="1"/>
</dbReference>
<dbReference type="Proteomes" id="UP000028007">
    <property type="component" value="Unassembled WGS sequence"/>
</dbReference>
<dbReference type="eggNOG" id="ENOG50339A8">
    <property type="taxonomic scope" value="Bacteria"/>
</dbReference>
<comment type="caution">
    <text evidence="1">The sequence shown here is derived from an EMBL/GenBank/DDBJ whole genome shotgun (WGS) entry which is preliminary data.</text>
</comment>
<evidence type="ECO:0000313" key="2">
    <source>
        <dbReference type="Proteomes" id="UP000028007"/>
    </source>
</evidence>
<dbReference type="EMBL" id="JNFF01000117">
    <property type="protein sequence ID" value="KEQ28261.1"/>
    <property type="molecule type" value="Genomic_DNA"/>
</dbReference>
<protein>
    <recommendedName>
        <fullName evidence="3">Viral A-type inclusion protein</fullName>
    </recommendedName>
</protein>
<sequence>MKKITQICFLTIGLLACKNGADYKVIRQEVLDAHDKVMLDGEVAITNKMKLDTLGTSLDSLVKIKVISDTLVERQKITALQAELNHADEQMNDWMHNFKADLEGKSKDEAAIYFKTEKEKVQSLDSLYQEAIKASEAYLSKFKK</sequence>
<accession>A0A081PC38</accession>
<evidence type="ECO:0008006" key="3">
    <source>
        <dbReference type="Google" id="ProtNLM"/>
    </source>
</evidence>
<dbReference type="RefSeq" id="WP_037444919.1">
    <property type="nucleotide sequence ID" value="NZ_JNFF01000117.1"/>
</dbReference>
<dbReference type="OrthoDB" id="1436925at2"/>
<evidence type="ECO:0000313" key="1">
    <source>
        <dbReference type="EMBL" id="KEQ28261.1"/>
    </source>
</evidence>
<gene>
    <name evidence="1" type="ORF">N180_01100</name>
</gene>
<organism evidence="1 2">
    <name type="scientific">Pedobacter antarcticus 4BY</name>
    <dbReference type="NCBI Taxonomy" id="1358423"/>
    <lineage>
        <taxon>Bacteria</taxon>
        <taxon>Pseudomonadati</taxon>
        <taxon>Bacteroidota</taxon>
        <taxon>Sphingobacteriia</taxon>
        <taxon>Sphingobacteriales</taxon>
        <taxon>Sphingobacteriaceae</taxon>
        <taxon>Pedobacter</taxon>
    </lineage>
</organism>
<keyword evidence="2" id="KW-1185">Reference proteome</keyword>
<name>A0A081PC38_9SPHI</name>